<keyword evidence="2" id="KW-0547">Nucleotide-binding</keyword>
<evidence type="ECO:0000256" key="3">
    <source>
        <dbReference type="ARBA" id="ARBA00022840"/>
    </source>
</evidence>
<keyword evidence="5" id="KW-0234">DNA repair</keyword>
<dbReference type="PIRSF" id="PIRSF005813">
    <property type="entry name" value="MSH2"/>
    <property type="match status" value="1"/>
</dbReference>
<feature type="non-terminal residue" evidence="7">
    <location>
        <position position="1"/>
    </location>
</feature>
<dbReference type="Pfam" id="PF00488">
    <property type="entry name" value="MutS_V"/>
    <property type="match status" value="1"/>
</dbReference>
<dbReference type="Gene3D" id="1.10.1420.10">
    <property type="match status" value="2"/>
</dbReference>
<dbReference type="InterPro" id="IPR007696">
    <property type="entry name" value="DNA_mismatch_repair_MutS_core"/>
</dbReference>
<gene>
    <name evidence="7" type="ORF">MNBD_PLANCTO03-2454</name>
</gene>
<evidence type="ECO:0000256" key="4">
    <source>
        <dbReference type="ARBA" id="ARBA00023125"/>
    </source>
</evidence>
<organism evidence="7">
    <name type="scientific">hydrothermal vent metagenome</name>
    <dbReference type="NCBI Taxonomy" id="652676"/>
    <lineage>
        <taxon>unclassified sequences</taxon>
        <taxon>metagenomes</taxon>
        <taxon>ecological metagenomes</taxon>
    </lineage>
</organism>
<dbReference type="SMART" id="SM00533">
    <property type="entry name" value="MUTSd"/>
    <property type="match status" value="1"/>
</dbReference>
<comment type="similarity">
    <text evidence="1">Belongs to the DNA mismatch repair MutS family.</text>
</comment>
<sequence>WLCAPLGEIDPITSRQRCVAGLVGDRRSASELGEALDSVQDVARIAGRIALARATPRDLVALGRSLDALDRVCAVIAPAEAFGAHAAALESVRESLAPLAADIVTRCVENPPAHLREGGLFRDGFDAELDEARGLQRDAGEWLAAYQTRLAEEIGLPGCKVGYNSVFGYYIELTKVQVRDFAEQIDRAALTRKQTLRNAERYITPELKEFEEKVTTAEARAVARELALFRQLCEGAAERLPAIATFAETIATLDVLLAFADKAAHRGWQQPEIVEDKTLTIHDGRHPVLDELLGSDFVANDVELGAHAGGDGADRPALALLTGPNMAGKSTYIRQVALLTLLAHTGCHIPATRATIGLCDRIFTRVGADDALHRGQSTFMVEMTETANILNHATSRSLVILDEIGRGTSTLDGLSLAWAITEWLAGDQSPRTLFATHYHELTELQEQLPGRVANLQVGVREWTTPDGHQEIIFLHRIGPGRADQSYGLHVAKLAGVPKAVIARAEEVLGSLSVQREGEQSPSAPPP</sequence>
<dbReference type="Pfam" id="PF05190">
    <property type="entry name" value="MutS_IV"/>
    <property type="match status" value="1"/>
</dbReference>
<evidence type="ECO:0000256" key="2">
    <source>
        <dbReference type="ARBA" id="ARBA00022741"/>
    </source>
</evidence>
<dbReference type="InterPro" id="IPR011184">
    <property type="entry name" value="DNA_mismatch_repair_Msh2"/>
</dbReference>
<dbReference type="SUPFAM" id="SSF52540">
    <property type="entry name" value="P-loop containing nucleoside triphosphate hydrolases"/>
    <property type="match status" value="1"/>
</dbReference>
<dbReference type="GO" id="GO:0006298">
    <property type="term" value="P:mismatch repair"/>
    <property type="evidence" value="ECO:0007669"/>
    <property type="project" value="InterPro"/>
</dbReference>
<dbReference type="InterPro" id="IPR027417">
    <property type="entry name" value="P-loop_NTPase"/>
</dbReference>
<accession>A0A3B1DPP9</accession>
<feature type="domain" description="DNA mismatch repair proteins mutS family" evidence="6">
    <location>
        <begin position="397"/>
        <end position="413"/>
    </location>
</feature>
<evidence type="ECO:0000313" key="7">
    <source>
        <dbReference type="EMBL" id="VAX38833.1"/>
    </source>
</evidence>
<dbReference type="NCBIfam" id="NF003810">
    <property type="entry name" value="PRK05399.1"/>
    <property type="match status" value="1"/>
</dbReference>
<reference evidence="7" key="1">
    <citation type="submission" date="2018-06" db="EMBL/GenBank/DDBJ databases">
        <authorList>
            <person name="Zhirakovskaya E."/>
        </authorList>
    </citation>
    <scope>NUCLEOTIDE SEQUENCE</scope>
</reference>
<dbReference type="GO" id="GO:0140664">
    <property type="term" value="F:ATP-dependent DNA damage sensor activity"/>
    <property type="evidence" value="ECO:0007669"/>
    <property type="project" value="InterPro"/>
</dbReference>
<evidence type="ECO:0000256" key="5">
    <source>
        <dbReference type="ARBA" id="ARBA00023204"/>
    </source>
</evidence>
<feature type="non-terminal residue" evidence="7">
    <location>
        <position position="526"/>
    </location>
</feature>
<evidence type="ECO:0000256" key="1">
    <source>
        <dbReference type="ARBA" id="ARBA00006271"/>
    </source>
</evidence>
<dbReference type="GO" id="GO:0030983">
    <property type="term" value="F:mismatched DNA binding"/>
    <property type="evidence" value="ECO:0007669"/>
    <property type="project" value="InterPro"/>
</dbReference>
<dbReference type="PANTHER" id="PTHR11361">
    <property type="entry name" value="DNA MISMATCH REPAIR PROTEIN MUTS FAMILY MEMBER"/>
    <property type="match status" value="1"/>
</dbReference>
<evidence type="ECO:0000259" key="6">
    <source>
        <dbReference type="PROSITE" id="PS00486"/>
    </source>
</evidence>
<dbReference type="InterPro" id="IPR000432">
    <property type="entry name" value="DNA_mismatch_repair_MutS_C"/>
</dbReference>
<name>A0A3B1DPP9_9ZZZZ</name>
<dbReference type="InterPro" id="IPR007861">
    <property type="entry name" value="DNA_mismatch_repair_MutS_clamp"/>
</dbReference>
<dbReference type="AlphaFoldDB" id="A0A3B1DPP9"/>
<dbReference type="InterPro" id="IPR036187">
    <property type="entry name" value="DNA_mismatch_repair_MutS_sf"/>
</dbReference>
<keyword evidence="3" id="KW-0067">ATP-binding</keyword>
<proteinExistence type="inferred from homology"/>
<protein>
    <submittedName>
        <fullName evidence="7">DNA mismatch repair protein MutS</fullName>
    </submittedName>
</protein>
<dbReference type="GO" id="GO:0005829">
    <property type="term" value="C:cytosol"/>
    <property type="evidence" value="ECO:0007669"/>
    <property type="project" value="TreeGrafter"/>
</dbReference>
<keyword evidence="4" id="KW-0238">DNA-binding</keyword>
<dbReference type="SMART" id="SM00534">
    <property type="entry name" value="MUTSac"/>
    <property type="match status" value="1"/>
</dbReference>
<dbReference type="GO" id="GO:0005524">
    <property type="term" value="F:ATP binding"/>
    <property type="evidence" value="ECO:0007669"/>
    <property type="project" value="UniProtKB-KW"/>
</dbReference>
<keyword evidence="5" id="KW-0227">DNA damage</keyword>
<dbReference type="InterPro" id="IPR045076">
    <property type="entry name" value="MutS"/>
</dbReference>
<dbReference type="FunFam" id="3.40.50.300:FF:000870">
    <property type="entry name" value="MutS protein homolog 4"/>
    <property type="match status" value="1"/>
</dbReference>
<dbReference type="Gene3D" id="3.40.50.300">
    <property type="entry name" value="P-loop containing nucleotide triphosphate hydrolases"/>
    <property type="match status" value="1"/>
</dbReference>
<dbReference type="SUPFAM" id="SSF48334">
    <property type="entry name" value="DNA repair protein MutS, domain III"/>
    <property type="match status" value="1"/>
</dbReference>
<dbReference type="PROSITE" id="PS00486">
    <property type="entry name" value="DNA_MISMATCH_REPAIR_2"/>
    <property type="match status" value="1"/>
</dbReference>
<dbReference type="EMBL" id="UOGK01000159">
    <property type="protein sequence ID" value="VAX38833.1"/>
    <property type="molecule type" value="Genomic_DNA"/>
</dbReference>
<dbReference type="PANTHER" id="PTHR11361:SF34">
    <property type="entry name" value="DNA MISMATCH REPAIR PROTEIN MSH1, MITOCHONDRIAL"/>
    <property type="match status" value="1"/>
</dbReference>
<dbReference type="Pfam" id="PF05192">
    <property type="entry name" value="MutS_III"/>
    <property type="match status" value="1"/>
</dbReference>